<feature type="transmembrane region" description="Helical" evidence="2">
    <location>
        <begin position="159"/>
        <end position="192"/>
    </location>
</feature>
<organism evidence="3 4">
    <name type="scientific">Kingdonia uniflora</name>
    <dbReference type="NCBI Taxonomy" id="39325"/>
    <lineage>
        <taxon>Eukaryota</taxon>
        <taxon>Viridiplantae</taxon>
        <taxon>Streptophyta</taxon>
        <taxon>Embryophyta</taxon>
        <taxon>Tracheophyta</taxon>
        <taxon>Spermatophyta</taxon>
        <taxon>Magnoliopsida</taxon>
        <taxon>Ranunculales</taxon>
        <taxon>Circaeasteraceae</taxon>
        <taxon>Kingdonia</taxon>
    </lineage>
</organism>
<keyword evidence="2" id="KW-0472">Membrane</keyword>
<feature type="compositionally biased region" description="Low complexity" evidence="1">
    <location>
        <begin position="1"/>
        <end position="14"/>
    </location>
</feature>
<accession>A0A7J7NNY2</accession>
<dbReference type="Proteomes" id="UP000541444">
    <property type="component" value="Unassembled WGS sequence"/>
</dbReference>
<evidence type="ECO:0000313" key="3">
    <source>
        <dbReference type="EMBL" id="KAF6168662.1"/>
    </source>
</evidence>
<evidence type="ECO:0000313" key="4">
    <source>
        <dbReference type="Proteomes" id="UP000541444"/>
    </source>
</evidence>
<dbReference type="AlphaFoldDB" id="A0A7J7NNY2"/>
<comment type="caution">
    <text evidence="3">The sequence shown here is derived from an EMBL/GenBank/DDBJ whole genome shotgun (WGS) entry which is preliminary data.</text>
</comment>
<protein>
    <submittedName>
        <fullName evidence="3">Uncharacterized protein</fullName>
    </submittedName>
</protein>
<proteinExistence type="predicted"/>
<evidence type="ECO:0000256" key="2">
    <source>
        <dbReference type="SAM" id="Phobius"/>
    </source>
</evidence>
<dbReference type="PANTHER" id="PTHR35508:SF1">
    <property type="entry name" value="VOLTAGE-DEPENDENT L-TYPE CALCIUM CHANNEL SUBUNIT"/>
    <property type="match status" value="1"/>
</dbReference>
<name>A0A7J7NNY2_9MAGN</name>
<keyword evidence="2" id="KW-1133">Transmembrane helix</keyword>
<keyword evidence="2" id="KW-0812">Transmembrane</keyword>
<dbReference type="PANTHER" id="PTHR35508">
    <property type="entry name" value="VOLTAGE-DEPENDENT L-TYPE CALCIUM CHANNEL SUBUNIT"/>
    <property type="match status" value="1"/>
</dbReference>
<dbReference type="OrthoDB" id="1925129at2759"/>
<feature type="region of interest" description="Disordered" evidence="1">
    <location>
        <begin position="1"/>
        <end position="24"/>
    </location>
</feature>
<dbReference type="EMBL" id="JACGCM010000692">
    <property type="protein sequence ID" value="KAF6168662.1"/>
    <property type="molecule type" value="Genomic_DNA"/>
</dbReference>
<feature type="transmembrane region" description="Helical" evidence="2">
    <location>
        <begin position="93"/>
        <end position="120"/>
    </location>
</feature>
<sequence>MAETSENETLNESSKPSSMKPLEIKDSERREEQSLYSVFSTIFTSIFFPDSESTTSLFQRIKTCFDDNGDSLREGFRRTTRNLLHWTKQGSPIRALLVISVGTCTFLALSGFLVFMIFFVGATINAIIISLLVSLAAAGGFLAIFFAFMTAIYIGALSVAAFVIASTTITTIFAILITTGWIGFFFTLWMAAKKSAGLAKHSLRLTGSVISSYSAAR</sequence>
<evidence type="ECO:0000256" key="1">
    <source>
        <dbReference type="SAM" id="MobiDB-lite"/>
    </source>
</evidence>
<gene>
    <name evidence="3" type="ORF">GIB67_005274</name>
</gene>
<feature type="transmembrane region" description="Helical" evidence="2">
    <location>
        <begin position="127"/>
        <end position="153"/>
    </location>
</feature>
<reference evidence="3 4" key="1">
    <citation type="journal article" date="2020" name="IScience">
        <title>Genome Sequencing of the Endangered Kingdonia uniflora (Circaeasteraceae, Ranunculales) Reveals Potential Mechanisms of Evolutionary Specialization.</title>
        <authorList>
            <person name="Sun Y."/>
            <person name="Deng T."/>
            <person name="Zhang A."/>
            <person name="Moore M.J."/>
            <person name="Landis J.B."/>
            <person name="Lin N."/>
            <person name="Zhang H."/>
            <person name="Zhang X."/>
            <person name="Huang J."/>
            <person name="Zhang X."/>
            <person name="Sun H."/>
            <person name="Wang H."/>
        </authorList>
    </citation>
    <scope>NUCLEOTIDE SEQUENCE [LARGE SCALE GENOMIC DNA]</scope>
    <source>
        <strain evidence="3">TB1705</strain>
        <tissue evidence="3">Leaf</tissue>
    </source>
</reference>
<keyword evidence="4" id="KW-1185">Reference proteome</keyword>